<name>A0A821UG74_9NEOP</name>
<gene>
    <name evidence="1" type="ORF">PMACD_LOCUS10283</name>
</gene>
<dbReference type="OrthoDB" id="10039611at2759"/>
<reference evidence="1" key="1">
    <citation type="submission" date="2021-02" db="EMBL/GenBank/DDBJ databases">
        <authorList>
            <person name="Steward A R."/>
        </authorList>
    </citation>
    <scope>NUCLEOTIDE SEQUENCE</scope>
</reference>
<evidence type="ECO:0000313" key="1">
    <source>
        <dbReference type="EMBL" id="CAF4889007.1"/>
    </source>
</evidence>
<accession>A0A821UG74</accession>
<dbReference type="Proteomes" id="UP000663880">
    <property type="component" value="Unassembled WGS sequence"/>
</dbReference>
<dbReference type="AlphaFoldDB" id="A0A821UG74"/>
<keyword evidence="2" id="KW-1185">Reference proteome</keyword>
<comment type="caution">
    <text evidence="1">The sequence shown here is derived from an EMBL/GenBank/DDBJ whole genome shotgun (WGS) entry which is preliminary data.</text>
</comment>
<organism evidence="1 2">
    <name type="scientific">Pieris macdunnoughi</name>
    <dbReference type="NCBI Taxonomy" id="345717"/>
    <lineage>
        <taxon>Eukaryota</taxon>
        <taxon>Metazoa</taxon>
        <taxon>Ecdysozoa</taxon>
        <taxon>Arthropoda</taxon>
        <taxon>Hexapoda</taxon>
        <taxon>Insecta</taxon>
        <taxon>Pterygota</taxon>
        <taxon>Neoptera</taxon>
        <taxon>Endopterygota</taxon>
        <taxon>Lepidoptera</taxon>
        <taxon>Glossata</taxon>
        <taxon>Ditrysia</taxon>
        <taxon>Papilionoidea</taxon>
        <taxon>Pieridae</taxon>
        <taxon>Pierinae</taxon>
        <taxon>Pieris</taxon>
    </lineage>
</organism>
<proteinExistence type="predicted"/>
<protein>
    <submittedName>
        <fullName evidence="1">Uncharacterized protein</fullName>
    </submittedName>
</protein>
<evidence type="ECO:0000313" key="2">
    <source>
        <dbReference type="Proteomes" id="UP000663880"/>
    </source>
</evidence>
<sequence>MEPTPFTSRPFKELVSPRKKRKMSHFSENEKIMIINVFKYVKETWPSDKYASKEEMKDKTSDILGISKSAVYRVLKEYTKTNTVEPAATPKKRLSIVDKIDDFDMSCIRRIVHSFYLKDELPTAKKCYML</sequence>
<dbReference type="EMBL" id="CAJOBZ010000031">
    <property type="protein sequence ID" value="CAF4889007.1"/>
    <property type="molecule type" value="Genomic_DNA"/>
</dbReference>